<name>A0A835W8N7_CHLIN</name>
<reference evidence="3" key="1">
    <citation type="journal article" date="2020" name="bioRxiv">
        <title>Comparative genomics of Chlamydomonas.</title>
        <authorList>
            <person name="Craig R.J."/>
            <person name="Hasan A.R."/>
            <person name="Ness R.W."/>
            <person name="Keightley P.D."/>
        </authorList>
    </citation>
    <scope>NUCLEOTIDE SEQUENCE</scope>
    <source>
        <strain evidence="3">SAG 7.73</strain>
    </source>
</reference>
<dbReference type="EMBL" id="JAEHOC010000005">
    <property type="protein sequence ID" value="KAG2441659.1"/>
    <property type="molecule type" value="Genomic_DNA"/>
</dbReference>
<evidence type="ECO:0000313" key="4">
    <source>
        <dbReference type="Proteomes" id="UP000650467"/>
    </source>
</evidence>
<dbReference type="AlphaFoldDB" id="A0A835W8N7"/>
<keyword evidence="4" id="KW-1185">Reference proteome</keyword>
<feature type="region of interest" description="Disordered" evidence="2">
    <location>
        <begin position="168"/>
        <end position="267"/>
    </location>
</feature>
<feature type="region of interest" description="Disordered" evidence="2">
    <location>
        <begin position="1"/>
        <end position="48"/>
    </location>
</feature>
<feature type="compositionally biased region" description="Gly residues" evidence="2">
    <location>
        <begin position="240"/>
        <end position="256"/>
    </location>
</feature>
<evidence type="ECO:0000256" key="2">
    <source>
        <dbReference type="SAM" id="MobiDB-lite"/>
    </source>
</evidence>
<keyword evidence="1" id="KW-0175">Coiled coil</keyword>
<evidence type="ECO:0000313" key="3">
    <source>
        <dbReference type="EMBL" id="KAG2441659.1"/>
    </source>
</evidence>
<feature type="compositionally biased region" description="Acidic residues" evidence="2">
    <location>
        <begin position="1"/>
        <end position="12"/>
    </location>
</feature>
<protein>
    <submittedName>
        <fullName evidence="3">Uncharacterized protein</fullName>
    </submittedName>
</protein>
<dbReference type="Proteomes" id="UP000650467">
    <property type="component" value="Unassembled WGS sequence"/>
</dbReference>
<comment type="caution">
    <text evidence="3">The sequence shown here is derived from an EMBL/GenBank/DDBJ whole genome shotgun (WGS) entry which is preliminary data.</text>
</comment>
<feature type="compositionally biased region" description="Gly residues" evidence="2">
    <location>
        <begin position="185"/>
        <end position="199"/>
    </location>
</feature>
<evidence type="ECO:0000256" key="1">
    <source>
        <dbReference type="SAM" id="Coils"/>
    </source>
</evidence>
<organism evidence="3 4">
    <name type="scientific">Chlamydomonas incerta</name>
    <dbReference type="NCBI Taxonomy" id="51695"/>
    <lineage>
        <taxon>Eukaryota</taxon>
        <taxon>Viridiplantae</taxon>
        <taxon>Chlorophyta</taxon>
        <taxon>core chlorophytes</taxon>
        <taxon>Chlorophyceae</taxon>
        <taxon>CS clade</taxon>
        <taxon>Chlamydomonadales</taxon>
        <taxon>Chlamydomonadaceae</taxon>
        <taxon>Chlamydomonas</taxon>
    </lineage>
</organism>
<dbReference type="OrthoDB" id="543996at2759"/>
<gene>
    <name evidence="3" type="ORF">HXX76_003277</name>
</gene>
<accession>A0A835W8N7</accession>
<feature type="compositionally biased region" description="Low complexity" evidence="2">
    <location>
        <begin position="225"/>
        <end position="239"/>
    </location>
</feature>
<feature type="coiled-coil region" evidence="1">
    <location>
        <begin position="80"/>
        <end position="107"/>
    </location>
</feature>
<proteinExistence type="predicted"/>
<sequence length="267" mass="27688">MSLSDSSDDDLDPGSAATKVLARLRSSPKPQPPFSLLGPSRNWSGDPESLEAQLIGAGVVSAFNTHALEEALRAQAFSAVDRRQHEIEAYEQALQAALAELRRVRGVEEARLAGRVEDATRRFEQQLTGLQQQYLAEVEKLKRQTVSELHKQRAASEAAIAARVRALQGQLRHERPSSLRLDMGMGDGGGGSGGGGGGPQSPRLITGDNGSPSGRPSPGMRMRSARPAALGSPLSSPAAGAGGRGGVGGGGGGGGLSPKSPSSARMW</sequence>
<feature type="compositionally biased region" description="Low complexity" evidence="2">
    <location>
        <begin position="257"/>
        <end position="267"/>
    </location>
</feature>